<proteinExistence type="predicted"/>
<reference evidence="1" key="3">
    <citation type="submission" date="2023-05" db="EMBL/GenBank/DDBJ databases">
        <authorList>
            <person name="Smith C.H."/>
        </authorList>
    </citation>
    <scope>NUCLEOTIDE SEQUENCE</scope>
    <source>
        <strain evidence="1">CHS0354</strain>
        <tissue evidence="1">Mantle</tissue>
    </source>
</reference>
<accession>A0AAE0SS39</accession>
<dbReference type="EMBL" id="JAEAOA010000206">
    <property type="protein sequence ID" value="KAK3596943.1"/>
    <property type="molecule type" value="Genomic_DNA"/>
</dbReference>
<evidence type="ECO:0000313" key="1">
    <source>
        <dbReference type="EMBL" id="KAK3596943.1"/>
    </source>
</evidence>
<comment type="caution">
    <text evidence="1">The sequence shown here is derived from an EMBL/GenBank/DDBJ whole genome shotgun (WGS) entry which is preliminary data.</text>
</comment>
<reference evidence="1" key="2">
    <citation type="journal article" date="2021" name="Genome Biol. Evol.">
        <title>Developing a high-quality reference genome for a parasitic bivalve with doubly uniparental inheritance (Bivalvia: Unionida).</title>
        <authorList>
            <person name="Smith C.H."/>
        </authorList>
    </citation>
    <scope>NUCLEOTIDE SEQUENCE</scope>
    <source>
        <strain evidence="1">CHS0354</strain>
        <tissue evidence="1">Mantle</tissue>
    </source>
</reference>
<name>A0AAE0SS39_9BIVA</name>
<dbReference type="Proteomes" id="UP001195483">
    <property type="component" value="Unassembled WGS sequence"/>
</dbReference>
<gene>
    <name evidence="1" type="ORF">CHS0354_002510</name>
</gene>
<evidence type="ECO:0000313" key="2">
    <source>
        <dbReference type="Proteomes" id="UP001195483"/>
    </source>
</evidence>
<organism evidence="1 2">
    <name type="scientific">Potamilus streckersoni</name>
    <dbReference type="NCBI Taxonomy" id="2493646"/>
    <lineage>
        <taxon>Eukaryota</taxon>
        <taxon>Metazoa</taxon>
        <taxon>Spiralia</taxon>
        <taxon>Lophotrochozoa</taxon>
        <taxon>Mollusca</taxon>
        <taxon>Bivalvia</taxon>
        <taxon>Autobranchia</taxon>
        <taxon>Heteroconchia</taxon>
        <taxon>Palaeoheterodonta</taxon>
        <taxon>Unionida</taxon>
        <taxon>Unionoidea</taxon>
        <taxon>Unionidae</taxon>
        <taxon>Ambleminae</taxon>
        <taxon>Lampsilini</taxon>
        <taxon>Potamilus</taxon>
    </lineage>
</organism>
<protein>
    <submittedName>
        <fullName evidence="1">Uncharacterized protein</fullName>
    </submittedName>
</protein>
<reference evidence="1" key="1">
    <citation type="journal article" date="2021" name="Genome Biol. Evol.">
        <title>A High-Quality Reference Genome for a Parasitic Bivalve with Doubly Uniparental Inheritance (Bivalvia: Unionida).</title>
        <authorList>
            <person name="Smith C.H."/>
        </authorList>
    </citation>
    <scope>NUCLEOTIDE SEQUENCE</scope>
    <source>
        <strain evidence="1">CHS0354</strain>
    </source>
</reference>
<keyword evidence="2" id="KW-1185">Reference proteome</keyword>
<dbReference type="AlphaFoldDB" id="A0AAE0SS39"/>
<sequence>MMVTMVLNCSVALSRIPQDSSTAASVLPCQEYLRTAVQQPECCLVKNTSGQQNSSQCCLVKNTSGQQYSSQCVALSRIPQDSSTAASVLPCQEYLRTTVQQCRMCQALIKVNVLLAIRIYCPLILSDSTTYRTLHLYKGKGSTMCKQVSHGTWFLNCISVDNEKKEFEFVN</sequence>